<dbReference type="InterPro" id="IPR041219">
    <property type="entry name" value="Phage_lysozyme2"/>
</dbReference>
<dbReference type="RefSeq" id="WP_101811786.1">
    <property type="nucleotide sequence ID" value="NZ_PKGI01000027.1"/>
</dbReference>
<name>A0A2I2AB40_9LACO</name>
<comment type="caution">
    <text evidence="3">The sequence shown here is derived from an EMBL/GenBank/DDBJ whole genome shotgun (WGS) entry which is preliminary data.</text>
</comment>
<gene>
    <name evidence="3" type="ORF">CYR79_05590</name>
</gene>
<dbReference type="Pfam" id="PF18013">
    <property type="entry name" value="Phage_lysozyme2"/>
    <property type="match status" value="1"/>
</dbReference>
<feature type="compositionally biased region" description="Acidic residues" evidence="1">
    <location>
        <begin position="138"/>
        <end position="147"/>
    </location>
</feature>
<dbReference type="Proteomes" id="UP000234579">
    <property type="component" value="Unassembled WGS sequence"/>
</dbReference>
<feature type="compositionally biased region" description="Polar residues" evidence="1">
    <location>
        <begin position="33"/>
        <end position="43"/>
    </location>
</feature>
<evidence type="ECO:0000313" key="4">
    <source>
        <dbReference type="Proteomes" id="UP000234579"/>
    </source>
</evidence>
<feature type="region of interest" description="Disordered" evidence="1">
    <location>
        <begin position="19"/>
        <end position="69"/>
    </location>
</feature>
<organism evidence="3 4">
    <name type="scientific">Ligilactobacillus agilis</name>
    <dbReference type="NCBI Taxonomy" id="1601"/>
    <lineage>
        <taxon>Bacteria</taxon>
        <taxon>Bacillati</taxon>
        <taxon>Bacillota</taxon>
        <taxon>Bacilli</taxon>
        <taxon>Lactobacillales</taxon>
        <taxon>Lactobacillaceae</taxon>
        <taxon>Ligilactobacillus</taxon>
    </lineage>
</organism>
<evidence type="ECO:0000256" key="1">
    <source>
        <dbReference type="SAM" id="MobiDB-lite"/>
    </source>
</evidence>
<feature type="domain" description="Phage tail lysozyme" evidence="2">
    <location>
        <begin position="443"/>
        <end position="577"/>
    </location>
</feature>
<evidence type="ECO:0000313" key="3">
    <source>
        <dbReference type="EMBL" id="PLA76577.1"/>
    </source>
</evidence>
<evidence type="ECO:0000259" key="2">
    <source>
        <dbReference type="Pfam" id="PF18013"/>
    </source>
</evidence>
<sequence length="798" mass="84073">MDIKKVIFSKALNQIKNKNSNTWNTKKTDTGEDNNSINRSGSANEFKGLDDTLPGDSASNTVNKNDLKIKNKNDDTTKKVNAIDSVKKITPTELGKTGLKKLVGLDDLDSKDKQNDVLANLGDNNVNADKKLNRNSNDDDDSEDNDADFVGRKINSGARNVGEKIAQIGANPQTLIALHEILKAYKLYQFLTNLWKFAVAASKYAWNKTINIPIIGPLIKAEGDVVAYLFKGSGNYLLNGLKLGWNNIASGEFMRHPLASLWGGTKYLGSGLWAGGKHVIAGIPKLWNWITSGKPLDLLGQMAAGIPKVLSGIISWGAIGLKYAGPLLKSLFGLIAKGIKSLGAVLISTGKSLLGGALALGKATLGVVGISTSNIVAGTVGATLVAFPLAGVSYTGYELLKDHNINYPNTCSTVNSTSAFTGGEGTLGVTTGLWTTPGTPAYNNAKAVWDYWAGKGLNGAQIAGILGNIGGAEDTNFVLDQKEIGGGSGGGLYQFTPYTKYTNWSGFDHSWSAVNQGDFILASEKATVQKYLQQTMTVGADDAATAWMKLYERASAKAQAATNGARRAAAVTAFNLFNGASVTGNTSLLDGATSSVAMLNATTASALNALNCLSNNGSADGNILNVANQLVGYFTYENLHGVRYVSDKDSISSVSDIKHDGVTDCSGFVWLVLKLAGYKVPNDMAWYTGSMEKDAKGPKTYLKEIPISEADAGDIVIVNMNGTGGSGADGHTLFLTAKPVGISDGDSLLKSNTPVIQEGGGSHGGVNKSTMRNSFGSQWWGNSSVTVARPVTKAADKL</sequence>
<dbReference type="AlphaFoldDB" id="A0A2I2AB40"/>
<dbReference type="EMBL" id="PKGI01000027">
    <property type="protein sequence ID" value="PLA76577.1"/>
    <property type="molecule type" value="Genomic_DNA"/>
</dbReference>
<accession>A0A2I2AB40</accession>
<feature type="region of interest" description="Disordered" evidence="1">
    <location>
        <begin position="118"/>
        <end position="147"/>
    </location>
</feature>
<dbReference type="SUPFAM" id="SSF54001">
    <property type="entry name" value="Cysteine proteinases"/>
    <property type="match status" value="1"/>
</dbReference>
<dbReference type="Gene3D" id="1.10.530.10">
    <property type="match status" value="1"/>
</dbReference>
<reference evidence="4" key="1">
    <citation type="submission" date="2017-12" db="EMBL/GenBank/DDBJ databases">
        <authorList>
            <person name="Christensen H."/>
        </authorList>
    </citation>
    <scope>NUCLEOTIDE SEQUENCE [LARGE SCALE GENOMIC DNA]</scope>
    <source>
        <strain evidence="4">268A</strain>
    </source>
</reference>
<proteinExistence type="predicted"/>
<dbReference type="Gene3D" id="3.90.1720.10">
    <property type="entry name" value="endopeptidase domain like (from Nostoc punctiforme)"/>
    <property type="match status" value="1"/>
</dbReference>
<protein>
    <recommendedName>
        <fullName evidence="2">Phage tail lysozyme domain-containing protein</fullName>
    </recommendedName>
</protein>
<dbReference type="InterPro" id="IPR038765">
    <property type="entry name" value="Papain-like_cys_pep_sf"/>
</dbReference>